<dbReference type="PANTHER" id="PTHR43479:SF11">
    <property type="entry name" value="ACREF_ENVCD OPERON REPRESSOR-RELATED"/>
    <property type="match status" value="1"/>
</dbReference>
<keyword evidence="5" id="KW-1185">Reference proteome</keyword>
<protein>
    <submittedName>
        <fullName evidence="4">TetR/AcrR family transcriptional regulator</fullName>
    </submittedName>
</protein>
<dbReference type="EMBL" id="JACOPE010000001">
    <property type="protein sequence ID" value="MBC5682472.1"/>
    <property type="molecule type" value="Genomic_DNA"/>
</dbReference>
<dbReference type="Pfam" id="PF00440">
    <property type="entry name" value="TetR_N"/>
    <property type="match status" value="1"/>
</dbReference>
<comment type="caution">
    <text evidence="4">The sequence shown here is derived from an EMBL/GenBank/DDBJ whole genome shotgun (WGS) entry which is preliminary data.</text>
</comment>
<gene>
    <name evidence="4" type="ORF">H8S40_02565</name>
</gene>
<feature type="domain" description="HTH tetR-type" evidence="3">
    <location>
        <begin position="12"/>
        <end position="72"/>
    </location>
</feature>
<accession>A0ABR7G4V2</accession>
<proteinExistence type="predicted"/>
<dbReference type="InterPro" id="IPR001647">
    <property type="entry name" value="HTH_TetR"/>
</dbReference>
<evidence type="ECO:0000256" key="1">
    <source>
        <dbReference type="ARBA" id="ARBA00023125"/>
    </source>
</evidence>
<dbReference type="InterPro" id="IPR050624">
    <property type="entry name" value="HTH-type_Tx_Regulator"/>
</dbReference>
<name>A0ABR7G4V2_9FIRM</name>
<feature type="DNA-binding region" description="H-T-H motif" evidence="2">
    <location>
        <begin position="35"/>
        <end position="54"/>
    </location>
</feature>
<evidence type="ECO:0000313" key="4">
    <source>
        <dbReference type="EMBL" id="MBC5682472.1"/>
    </source>
</evidence>
<evidence type="ECO:0000259" key="3">
    <source>
        <dbReference type="PROSITE" id="PS50977"/>
    </source>
</evidence>
<dbReference type="Proteomes" id="UP000631576">
    <property type="component" value="Unassembled WGS sequence"/>
</dbReference>
<dbReference type="RefSeq" id="WP_186864475.1">
    <property type="nucleotide sequence ID" value="NZ_JACOPE010000001.1"/>
</dbReference>
<dbReference type="Gene3D" id="1.10.357.10">
    <property type="entry name" value="Tetracycline Repressor, domain 2"/>
    <property type="match status" value="1"/>
</dbReference>
<organism evidence="4 5">
    <name type="scientific">Ruminococcus hominis</name>
    <dbReference type="NCBI Taxonomy" id="2763065"/>
    <lineage>
        <taxon>Bacteria</taxon>
        <taxon>Bacillati</taxon>
        <taxon>Bacillota</taxon>
        <taxon>Clostridia</taxon>
        <taxon>Eubacteriales</taxon>
        <taxon>Oscillospiraceae</taxon>
        <taxon>Ruminococcus</taxon>
    </lineage>
</organism>
<dbReference type="InterPro" id="IPR009057">
    <property type="entry name" value="Homeodomain-like_sf"/>
</dbReference>
<reference evidence="4 5" key="1">
    <citation type="submission" date="2020-08" db="EMBL/GenBank/DDBJ databases">
        <title>Genome public.</title>
        <authorList>
            <person name="Liu C."/>
            <person name="Sun Q."/>
        </authorList>
    </citation>
    <scope>NUCLEOTIDE SEQUENCE [LARGE SCALE GENOMIC DNA]</scope>
    <source>
        <strain evidence="4 5">NSJ-13</strain>
    </source>
</reference>
<evidence type="ECO:0000256" key="2">
    <source>
        <dbReference type="PROSITE-ProRule" id="PRU00335"/>
    </source>
</evidence>
<evidence type="ECO:0000313" key="5">
    <source>
        <dbReference type="Proteomes" id="UP000631576"/>
    </source>
</evidence>
<dbReference type="PANTHER" id="PTHR43479">
    <property type="entry name" value="ACREF/ENVCD OPERON REPRESSOR-RELATED"/>
    <property type="match status" value="1"/>
</dbReference>
<dbReference type="PROSITE" id="PS50977">
    <property type="entry name" value="HTH_TETR_2"/>
    <property type="match status" value="1"/>
</dbReference>
<sequence>MADIITKKPKSEQTKQNIIDTYLKLIPSKCWDKITVKELCAQANITRGTFYQYYSDIYDLMEQIENTLLDDVNRFYNAASKSQPSSSCSTGKFEDSFDYAPPQLMTAWFKFCKKNKKEIAVMLDPKHSDIYFMKKLKNILSEHINQMMDDDGLPDDTLRRYFTNLLIEMHFLAARYWLEEEDEADVLSTTDILNLLNTMRVGANYLHYFQSTRPDFDIKMNIPEDNE</sequence>
<keyword evidence="1 2" id="KW-0238">DNA-binding</keyword>
<dbReference type="SUPFAM" id="SSF46689">
    <property type="entry name" value="Homeodomain-like"/>
    <property type="match status" value="1"/>
</dbReference>